<dbReference type="Pfam" id="PF00724">
    <property type="entry name" value="Oxidored_FMN"/>
    <property type="match status" value="1"/>
</dbReference>
<dbReference type="InterPro" id="IPR013785">
    <property type="entry name" value="Aldolase_TIM"/>
</dbReference>
<feature type="domain" description="NADH:flavin oxidoreductase/NADH oxidase N-terminal" evidence="3">
    <location>
        <begin position="34"/>
        <end position="268"/>
    </location>
</feature>
<dbReference type="OrthoDB" id="9772736at2"/>
<dbReference type="PANTHER" id="PTHR43656">
    <property type="entry name" value="BINDING OXIDOREDUCTASE, PUTATIVE (AFU_ORTHOLOGUE AFUA_2G08260)-RELATED"/>
    <property type="match status" value="1"/>
</dbReference>
<name>A0A0N7MVP4_9BACT</name>
<evidence type="ECO:0000313" key="5">
    <source>
        <dbReference type="Proteomes" id="UP000199197"/>
    </source>
</evidence>
<organism evidence="4 5">
    <name type="scientific">Candidatus Chryseopegocella kryptomonas</name>
    <dbReference type="NCBI Taxonomy" id="1633643"/>
    <lineage>
        <taxon>Bacteria</taxon>
        <taxon>Pseudomonadati</taxon>
        <taxon>Candidatus Kryptoniota</taxon>
        <taxon>Candidatus Chryseopegocella</taxon>
    </lineage>
</organism>
<dbReference type="GO" id="GO:0016491">
    <property type="term" value="F:oxidoreductase activity"/>
    <property type="evidence" value="ECO:0007669"/>
    <property type="project" value="UniProtKB-KW"/>
</dbReference>
<keyword evidence="1" id="KW-0285">Flavoprotein</keyword>
<evidence type="ECO:0000259" key="3">
    <source>
        <dbReference type="Pfam" id="PF00724"/>
    </source>
</evidence>
<proteinExistence type="predicted"/>
<dbReference type="PANTHER" id="PTHR43656:SF2">
    <property type="entry name" value="BINDING OXIDOREDUCTASE, PUTATIVE (AFU_ORTHOLOGUE AFUA_2G08260)-RELATED"/>
    <property type="match status" value="1"/>
</dbReference>
<gene>
    <name evidence="4" type="ORF">JGI23_00119</name>
</gene>
<dbReference type="RefSeq" id="WP_092346845.1">
    <property type="nucleotide sequence ID" value="NZ_CZVW01000001.1"/>
</dbReference>
<dbReference type="Proteomes" id="UP000199197">
    <property type="component" value="Unassembled WGS sequence"/>
</dbReference>
<evidence type="ECO:0000256" key="2">
    <source>
        <dbReference type="ARBA" id="ARBA00023002"/>
    </source>
</evidence>
<keyword evidence="5" id="KW-1185">Reference proteome</keyword>
<dbReference type="EMBL" id="CZVW01000001">
    <property type="protein sequence ID" value="CUS96411.1"/>
    <property type="molecule type" value="Genomic_DNA"/>
</dbReference>
<accession>A0A0N7MVP4</accession>
<protein>
    <submittedName>
        <fullName evidence="4">2,4-dienoyl-CoA reductase</fullName>
    </submittedName>
</protein>
<dbReference type="Gene3D" id="3.20.20.70">
    <property type="entry name" value="Aldolase class I"/>
    <property type="match status" value="1"/>
</dbReference>
<reference evidence="5" key="1">
    <citation type="submission" date="2015-11" db="EMBL/GenBank/DDBJ databases">
        <authorList>
            <person name="Varghese N."/>
        </authorList>
    </citation>
    <scope>NUCLEOTIDE SEQUENCE [LARGE SCALE GENOMIC DNA]</scope>
    <source>
        <strain evidence="5">JGI-23</strain>
    </source>
</reference>
<dbReference type="InterPro" id="IPR051799">
    <property type="entry name" value="NADH_flavin_oxidoreductase"/>
</dbReference>
<sequence length="482" mass="54766">MRFFKFKTLEELIAEVEKLGLGEVLKFDENLELIFQPIEIGRLKIGNRFAIHPMEGCDGTLDGKPDELTFRRWEKFGAGGAKLIWGEATAVVEEGRANPRQLWLNEKNLKLFAELVEKTRQAHKKIWGDDSDLVIGIQLTHSGRWSYKKPIIAFHNPVVDKLTFIDKDKKISIDESYPVVSDDYLEKLEDEFVKCAKLAYEVGFQFIDIKQCHTYLLNELLAGKTREGKYGGDFQNRTKFIRNVVTKIKSELGEKIFIASRINVFDCVPFVKDDDGVGKSVEYPLPYLFGFGVKENNPLEPDLTEPIKLVEILCSLGVKIINISMGSPYYNPHIGRPFETPPIDGYIQPEHPLIGVARHFKLTAEIKKAVDSLNNLTDKVLVVGTGYSYLREFFVYAGEANLKENKVSIVGVGRGALAYPDFVYDLKRYGRLNSSKVCITISHCTNLMRSKHNELGQFPAGCVPRDKVYAEIFKVAREKLRK</sequence>
<dbReference type="InterPro" id="IPR001155">
    <property type="entry name" value="OxRdtase_FMN_N"/>
</dbReference>
<dbReference type="SUPFAM" id="SSF51395">
    <property type="entry name" value="FMN-linked oxidoreductases"/>
    <property type="match status" value="1"/>
</dbReference>
<dbReference type="AlphaFoldDB" id="A0A0N7MVP4"/>
<dbReference type="GO" id="GO:0010181">
    <property type="term" value="F:FMN binding"/>
    <property type="evidence" value="ECO:0007669"/>
    <property type="project" value="InterPro"/>
</dbReference>
<evidence type="ECO:0000256" key="1">
    <source>
        <dbReference type="ARBA" id="ARBA00022630"/>
    </source>
</evidence>
<evidence type="ECO:0000313" key="4">
    <source>
        <dbReference type="EMBL" id="CUS96411.1"/>
    </source>
</evidence>
<keyword evidence="2" id="KW-0560">Oxidoreductase</keyword>